<evidence type="ECO:0000256" key="1">
    <source>
        <dbReference type="ARBA" id="ARBA00006249"/>
    </source>
</evidence>
<dbReference type="SUPFAM" id="SSF53474">
    <property type="entry name" value="alpha/beta-Hydrolases"/>
    <property type="match status" value="1"/>
</dbReference>
<dbReference type="GO" id="GO:0046872">
    <property type="term" value="F:metal ion binding"/>
    <property type="evidence" value="ECO:0007669"/>
    <property type="project" value="UniProtKB-KW"/>
</dbReference>
<dbReference type="RefSeq" id="WP_160747426.1">
    <property type="nucleotide sequence ID" value="NZ_WTYK01000008.1"/>
</dbReference>
<dbReference type="PANTHER" id="PTHR33938">
    <property type="entry name" value="FERULOYL ESTERASE B-RELATED"/>
    <property type="match status" value="1"/>
</dbReference>
<gene>
    <name evidence="8" type="ORF">GRI75_13100</name>
</gene>
<dbReference type="PANTHER" id="PTHR33938:SF15">
    <property type="entry name" value="FERULOYL ESTERASE B-RELATED"/>
    <property type="match status" value="1"/>
</dbReference>
<accession>A0A6I4UVJ1</accession>
<evidence type="ECO:0000256" key="4">
    <source>
        <dbReference type="ARBA" id="ARBA00022729"/>
    </source>
</evidence>
<dbReference type="AlphaFoldDB" id="A0A6I4UVJ1"/>
<comment type="caution">
    <text evidence="8">The sequence shown here is derived from an EMBL/GenBank/DDBJ whole genome shotgun (WGS) entry which is preliminary data.</text>
</comment>
<evidence type="ECO:0000256" key="3">
    <source>
        <dbReference type="ARBA" id="ARBA00022723"/>
    </source>
</evidence>
<dbReference type="InterPro" id="IPR029058">
    <property type="entry name" value="AB_hydrolase_fold"/>
</dbReference>
<dbReference type="InterPro" id="IPR011118">
    <property type="entry name" value="Tannase/feruloyl_esterase"/>
</dbReference>
<protein>
    <submittedName>
        <fullName evidence="8">Tannase/feruloyl esterase family alpha/beta hydrolase</fullName>
    </submittedName>
</protein>
<dbReference type="Pfam" id="PF07519">
    <property type="entry name" value="Tannase"/>
    <property type="match status" value="1"/>
</dbReference>
<keyword evidence="6" id="KW-0106">Calcium</keyword>
<keyword evidence="3" id="KW-0479">Metal-binding</keyword>
<evidence type="ECO:0000313" key="8">
    <source>
        <dbReference type="EMBL" id="MXP42576.1"/>
    </source>
</evidence>
<dbReference type="GO" id="GO:0052689">
    <property type="term" value="F:carboxylic ester hydrolase activity"/>
    <property type="evidence" value="ECO:0007669"/>
    <property type="project" value="UniProtKB-KW"/>
</dbReference>
<keyword evidence="7" id="KW-1015">Disulfide bond</keyword>
<dbReference type="Gene3D" id="3.40.50.1820">
    <property type="entry name" value="alpha/beta hydrolase"/>
    <property type="match status" value="1"/>
</dbReference>
<evidence type="ECO:0000256" key="7">
    <source>
        <dbReference type="ARBA" id="ARBA00023157"/>
    </source>
</evidence>
<dbReference type="Proteomes" id="UP000469159">
    <property type="component" value="Unassembled WGS sequence"/>
</dbReference>
<reference evidence="8 9" key="1">
    <citation type="submission" date="2019-12" db="EMBL/GenBank/DDBJ databases">
        <title>Genomic-based taxomic classification of the family Erythrobacteraceae.</title>
        <authorList>
            <person name="Xu L."/>
        </authorList>
    </citation>
    <scope>NUCLEOTIDE SEQUENCE [LARGE SCALE GENOMIC DNA]</scope>
    <source>
        <strain evidence="8 9">MCCC 1K02066</strain>
    </source>
</reference>
<evidence type="ECO:0000256" key="6">
    <source>
        <dbReference type="ARBA" id="ARBA00022837"/>
    </source>
</evidence>
<dbReference type="EMBL" id="WTYK01000008">
    <property type="protein sequence ID" value="MXP42576.1"/>
    <property type="molecule type" value="Genomic_DNA"/>
</dbReference>
<evidence type="ECO:0000313" key="9">
    <source>
        <dbReference type="Proteomes" id="UP000469159"/>
    </source>
</evidence>
<keyword evidence="2" id="KW-0719">Serine esterase</keyword>
<proteinExistence type="inferred from homology"/>
<evidence type="ECO:0000256" key="2">
    <source>
        <dbReference type="ARBA" id="ARBA00022487"/>
    </source>
</evidence>
<evidence type="ECO:0000256" key="5">
    <source>
        <dbReference type="ARBA" id="ARBA00022801"/>
    </source>
</evidence>
<keyword evidence="4" id="KW-0732">Signal</keyword>
<keyword evidence="5 8" id="KW-0378">Hydrolase</keyword>
<keyword evidence="9" id="KW-1185">Reference proteome</keyword>
<organism evidence="8 9">
    <name type="scientific">Croceibacterium soli</name>
    <dbReference type="NCBI Taxonomy" id="1739690"/>
    <lineage>
        <taxon>Bacteria</taxon>
        <taxon>Pseudomonadati</taxon>
        <taxon>Pseudomonadota</taxon>
        <taxon>Alphaproteobacteria</taxon>
        <taxon>Sphingomonadales</taxon>
        <taxon>Erythrobacteraceae</taxon>
        <taxon>Croceibacterium</taxon>
    </lineage>
</organism>
<sequence>MRLPGATAAGLLLTAAAPLTTGAVLEQEAAAARCAAFASATFGEQVRLTATRHVPAAASRQGPNAAAVTLPSHCLVSGVIGEREGAGGKKYGIGFELALPDRWSGRFLLQGGGGLNGSVRPPTGPVAAGDRPALARGFAVVSHDSGHTGAVFDDSFLVDQRAALDFAEASVRTVTLLAKEMTRAYFDAPIARSYMTGCSTGGREGMLAAQRYPELFDGIIVGAPAMRTGNSNLAIEYASVQFNQAAPRDAEGLPLVERIFSPADRKTLLGGMLEQCDALDGLADGMIANVAGCRFEPRRLQCTAGKAENCLSPAQVGALERAFAGPKDSAGYPLYAPVPYDTGIVETEGPIPGYLPTGRPGVFGPASRALEIDLDSRANALRNTAWQRLTDTNYWTNLNTFLGRGGKILFFHGVSDPWFSAFDTWDYWQRAAETNGAAWDNASRFYMNPGMPHCSGGNAHDQFDLLTPLVDWVEKAEAPGPPVSRRASDPQDQRPLCAYPSYPHYIGGKRTEATSFECRRSVQ</sequence>
<name>A0A6I4UVJ1_9SPHN</name>
<dbReference type="OrthoDB" id="7197884at2"/>
<comment type="similarity">
    <text evidence="1">Belongs to the tannase family.</text>
</comment>